<dbReference type="GO" id="GO:0005829">
    <property type="term" value="C:cytosol"/>
    <property type="evidence" value="ECO:0007669"/>
    <property type="project" value="TreeGrafter"/>
</dbReference>
<comment type="subunit">
    <text evidence="2">Homodimer.</text>
</comment>
<evidence type="ECO:0000256" key="4">
    <source>
        <dbReference type="ARBA" id="ARBA00022679"/>
    </source>
</evidence>
<protein>
    <submittedName>
        <fullName evidence="6">Pyrimidine-nucleoside phosphorylase</fullName>
        <ecNumber evidence="6">2.4.2.2</ecNumber>
    </submittedName>
</protein>
<dbReference type="PANTHER" id="PTHR10515">
    <property type="entry name" value="THYMIDINE PHOSPHORYLASE"/>
    <property type="match status" value="1"/>
</dbReference>
<dbReference type="Proteomes" id="UP000008922">
    <property type="component" value="Chromosome"/>
</dbReference>
<dbReference type="FunCoup" id="E8MY82">
    <property type="interactions" value="65"/>
</dbReference>
<dbReference type="FunFam" id="3.40.1030.10:FF:000003">
    <property type="entry name" value="Pyrimidine-nucleoside phosphorylase"/>
    <property type="match status" value="1"/>
</dbReference>
<proteinExistence type="inferred from homology"/>
<accession>E8MY82</accession>
<comment type="similarity">
    <text evidence="1">Belongs to the thymidine/pyrimidine-nucleoside phosphorylase family.</text>
</comment>
<evidence type="ECO:0000256" key="1">
    <source>
        <dbReference type="ARBA" id="ARBA00006915"/>
    </source>
</evidence>
<dbReference type="PIRSF" id="PIRSF000478">
    <property type="entry name" value="TP_PyNP"/>
    <property type="match status" value="1"/>
</dbReference>
<dbReference type="Pfam" id="PF02885">
    <property type="entry name" value="Glycos_trans_3N"/>
    <property type="match status" value="1"/>
</dbReference>
<dbReference type="GO" id="GO:0004645">
    <property type="term" value="F:1,4-alpha-oligoglucan phosphorylase activity"/>
    <property type="evidence" value="ECO:0007669"/>
    <property type="project" value="InterPro"/>
</dbReference>
<dbReference type="SUPFAM" id="SSF47648">
    <property type="entry name" value="Nucleoside phosphorylase/phosphoribosyltransferase N-terminal domain"/>
    <property type="match status" value="1"/>
</dbReference>
<dbReference type="InterPro" id="IPR017872">
    <property type="entry name" value="Pyrmidine_PPase_CS"/>
</dbReference>
<dbReference type="Pfam" id="PF07831">
    <property type="entry name" value="PYNP_C"/>
    <property type="match status" value="1"/>
</dbReference>
<dbReference type="SUPFAM" id="SSF52418">
    <property type="entry name" value="Nucleoside phosphorylase/phosphoribosyltransferase catalytic domain"/>
    <property type="match status" value="1"/>
</dbReference>
<keyword evidence="4 6" id="KW-0808">Transferase</keyword>
<dbReference type="InterPro" id="IPR035902">
    <property type="entry name" value="Nuc_phospho_transferase"/>
</dbReference>
<dbReference type="SUPFAM" id="SSF54680">
    <property type="entry name" value="Pyrimidine nucleoside phosphorylase C-terminal domain"/>
    <property type="match status" value="1"/>
</dbReference>
<dbReference type="InterPro" id="IPR018090">
    <property type="entry name" value="Pyrmidine_PPas_bac/euk"/>
</dbReference>
<dbReference type="InParanoid" id="E8MY82"/>
<dbReference type="Gene3D" id="3.40.1030.10">
    <property type="entry name" value="Nucleoside phosphorylase/phosphoribosyltransferase catalytic domain"/>
    <property type="match status" value="1"/>
</dbReference>
<dbReference type="InterPro" id="IPR017459">
    <property type="entry name" value="Glycosyl_Trfase_fam3_N_dom"/>
</dbReference>
<evidence type="ECO:0000256" key="3">
    <source>
        <dbReference type="ARBA" id="ARBA00022676"/>
    </source>
</evidence>
<dbReference type="InterPro" id="IPR000312">
    <property type="entry name" value="Glycosyl_Trfase_fam3"/>
</dbReference>
<feature type="domain" description="Pyrimidine nucleoside phosphorylase C-terminal" evidence="5">
    <location>
        <begin position="345"/>
        <end position="419"/>
    </location>
</feature>
<dbReference type="InterPro" id="IPR000053">
    <property type="entry name" value="Thymidine/pyrmidine_PPase"/>
</dbReference>
<dbReference type="EC" id="2.4.2.2" evidence="6"/>
<dbReference type="InterPro" id="IPR013102">
    <property type="entry name" value="PYNP_C"/>
</dbReference>
<dbReference type="OrthoDB" id="9763887at2"/>
<dbReference type="eggNOG" id="COG0213">
    <property type="taxonomic scope" value="Bacteria"/>
</dbReference>
<dbReference type="Gene3D" id="1.20.970.10">
    <property type="entry name" value="Transferase, Pyrimidine Nucleoside Phosphorylase, Chain C"/>
    <property type="match status" value="1"/>
</dbReference>
<dbReference type="Pfam" id="PF00591">
    <property type="entry name" value="Glycos_transf_3"/>
    <property type="match status" value="1"/>
</dbReference>
<sequence>MRAVDIIIKKRDKGVLTREEIDFFVEGFTRGDIPDYQAAAFAMAVMLNGMNAEETTYLTLAMARSGEVLDLTGVVDFVVDKHSTGGVGDKTTLVVEPAVATCGLPVGKMSGRGLGFTGGTLDKLESIPGYRTDLSTEEFIQQLKEIGLVLTGQSKDLSPADGKLYALRDVTGTVPSIPLIASSVMSKKIAGGAHAIVLDVKVGLGAFMETLESARELSRLMVDIGRLSGRKVVALLSDMNQPLGQAVGNALELKEAIDTLHGGGPEDFREHCLVVASHMLKVGGKAASLEEARQMVERVIAEGKAWEKFRQLVAAQGGDVSYVDHPEKLPAAPVVYPVLAQHSGYLAQVHARMVGETAVVLGAGRSKKEDPIDHGVGIIVHVKVGDRVEKGQPLFTVHARTEADARMAEARLLDALTWSEHSVSPLPLFYGVIE</sequence>
<dbReference type="GO" id="GO:0009032">
    <property type="term" value="F:thymidine phosphorylase activity"/>
    <property type="evidence" value="ECO:0007669"/>
    <property type="project" value="TreeGrafter"/>
</dbReference>
<keyword evidence="7" id="KW-1185">Reference proteome</keyword>
<dbReference type="PANTHER" id="PTHR10515:SF0">
    <property type="entry name" value="THYMIDINE PHOSPHORYLASE"/>
    <property type="match status" value="1"/>
</dbReference>
<dbReference type="Gene3D" id="3.90.1170.30">
    <property type="entry name" value="Pyrimidine nucleoside phosphorylase-like, C-terminal domain"/>
    <property type="match status" value="1"/>
</dbReference>
<organism evidence="6 7">
    <name type="scientific">Anaerolinea thermophila (strain DSM 14523 / JCM 11388 / NBRC 100420 / UNI-1)</name>
    <dbReference type="NCBI Taxonomy" id="926569"/>
    <lineage>
        <taxon>Bacteria</taxon>
        <taxon>Bacillati</taxon>
        <taxon>Chloroflexota</taxon>
        <taxon>Anaerolineae</taxon>
        <taxon>Anaerolineales</taxon>
        <taxon>Anaerolineaceae</taxon>
        <taxon>Anaerolinea</taxon>
    </lineage>
</organism>
<dbReference type="RefSeq" id="WP_013560680.1">
    <property type="nucleotide sequence ID" value="NC_014960.1"/>
</dbReference>
<dbReference type="InterPro" id="IPR036320">
    <property type="entry name" value="Glycosyl_Trfase_fam3_N_dom_sf"/>
</dbReference>
<dbReference type="GO" id="GO:0006213">
    <property type="term" value="P:pyrimidine nucleoside metabolic process"/>
    <property type="evidence" value="ECO:0007669"/>
    <property type="project" value="InterPro"/>
</dbReference>
<dbReference type="NCBIfam" id="NF004490">
    <property type="entry name" value="PRK05820.1"/>
    <property type="match status" value="1"/>
</dbReference>
<evidence type="ECO:0000313" key="7">
    <source>
        <dbReference type="Proteomes" id="UP000008922"/>
    </source>
</evidence>
<gene>
    <name evidence="6" type="primary">pdp</name>
    <name evidence="6" type="ordered locus">ANT_22870</name>
</gene>
<dbReference type="SMART" id="SM00941">
    <property type="entry name" value="PYNP_C"/>
    <property type="match status" value="1"/>
</dbReference>
<dbReference type="HOGENOM" id="CLU_025040_0_1_0"/>
<dbReference type="NCBIfam" id="TIGR02644">
    <property type="entry name" value="Y_phosphoryl"/>
    <property type="match status" value="1"/>
</dbReference>
<dbReference type="PROSITE" id="PS00647">
    <property type="entry name" value="THYMID_PHOSPHORYLASE"/>
    <property type="match status" value="1"/>
</dbReference>
<evidence type="ECO:0000313" key="6">
    <source>
        <dbReference type="EMBL" id="BAJ64313.1"/>
    </source>
</evidence>
<dbReference type="KEGG" id="atm:ANT_22870"/>
<dbReference type="AlphaFoldDB" id="E8MY82"/>
<dbReference type="GO" id="GO:0006206">
    <property type="term" value="P:pyrimidine nucleobase metabolic process"/>
    <property type="evidence" value="ECO:0007669"/>
    <property type="project" value="InterPro"/>
</dbReference>
<keyword evidence="3 6" id="KW-0328">Glycosyltransferase</keyword>
<name>E8MY82_ANATU</name>
<evidence type="ECO:0000256" key="2">
    <source>
        <dbReference type="ARBA" id="ARBA00011738"/>
    </source>
</evidence>
<dbReference type="STRING" id="926569.ANT_22870"/>
<dbReference type="InterPro" id="IPR036566">
    <property type="entry name" value="PYNP-like_C_sf"/>
</dbReference>
<dbReference type="NCBIfam" id="NF004747">
    <property type="entry name" value="PRK06078.1"/>
    <property type="match status" value="1"/>
</dbReference>
<reference evidence="6 7" key="1">
    <citation type="submission" date="2010-12" db="EMBL/GenBank/DDBJ databases">
        <title>Whole genome sequence of Anaerolinea thermophila UNI-1.</title>
        <authorList>
            <person name="Narita-Yamada S."/>
            <person name="Kishi E."/>
            <person name="Watanabe Y."/>
            <person name="Takasaki K."/>
            <person name="Ankai A."/>
            <person name="Oguchi A."/>
            <person name="Fukui S."/>
            <person name="Takahashi M."/>
            <person name="Yashiro I."/>
            <person name="Hosoyama A."/>
            <person name="Sekiguchi Y."/>
            <person name="Hanada S."/>
            <person name="Fujita N."/>
        </authorList>
    </citation>
    <scope>NUCLEOTIDE SEQUENCE [LARGE SCALE GENOMIC DNA]</scope>
    <source>
        <strain evidence="7">DSM 14523 / JCM 11388 / NBRC 100420 / UNI-1</strain>
    </source>
</reference>
<dbReference type="EMBL" id="AP012029">
    <property type="protein sequence ID" value="BAJ64313.1"/>
    <property type="molecule type" value="Genomic_DNA"/>
</dbReference>
<evidence type="ECO:0000259" key="5">
    <source>
        <dbReference type="SMART" id="SM00941"/>
    </source>
</evidence>